<sequence>GNGISKDTEAHINHRLFIPSYPPERETSESLNVAVATAIVCAEFRRIC</sequence>
<organism evidence="1">
    <name type="scientific">termite gut metagenome</name>
    <dbReference type="NCBI Taxonomy" id="433724"/>
    <lineage>
        <taxon>unclassified sequences</taxon>
        <taxon>metagenomes</taxon>
        <taxon>organismal metagenomes</taxon>
    </lineage>
</organism>
<evidence type="ECO:0008006" key="2">
    <source>
        <dbReference type="Google" id="ProtNLM"/>
    </source>
</evidence>
<comment type="caution">
    <text evidence="1">The sequence shown here is derived from an EMBL/GenBank/DDBJ whole genome shotgun (WGS) entry which is preliminary data.</text>
</comment>
<evidence type="ECO:0000313" key="1">
    <source>
        <dbReference type="EMBL" id="KAA6307877.1"/>
    </source>
</evidence>
<dbReference type="Gene3D" id="3.40.1280.10">
    <property type="match status" value="1"/>
</dbReference>
<gene>
    <name evidence="1" type="ORF">EZS27_040449</name>
</gene>
<name>A0A5J4PEH2_9ZZZZ</name>
<dbReference type="InterPro" id="IPR029026">
    <property type="entry name" value="tRNA_m1G_MTases_N"/>
</dbReference>
<accession>A0A5J4PEH2</accession>
<dbReference type="EMBL" id="SNRY01008852">
    <property type="protein sequence ID" value="KAA6307877.1"/>
    <property type="molecule type" value="Genomic_DNA"/>
</dbReference>
<feature type="non-terminal residue" evidence="1">
    <location>
        <position position="1"/>
    </location>
</feature>
<protein>
    <recommendedName>
        <fullName evidence="2">RNA methyltransferase</fullName>
    </recommendedName>
</protein>
<proteinExistence type="predicted"/>
<dbReference type="AlphaFoldDB" id="A0A5J4PEH2"/>
<dbReference type="SUPFAM" id="SSF75217">
    <property type="entry name" value="alpha/beta knot"/>
    <property type="match status" value="1"/>
</dbReference>
<dbReference type="InterPro" id="IPR029028">
    <property type="entry name" value="Alpha/beta_knot_MTases"/>
</dbReference>
<reference evidence="1" key="1">
    <citation type="submission" date="2019-03" db="EMBL/GenBank/DDBJ databases">
        <title>Single cell metagenomics reveals metabolic interactions within the superorganism composed of flagellate Streblomastix strix and complex community of Bacteroidetes bacteria on its surface.</title>
        <authorList>
            <person name="Treitli S.C."/>
            <person name="Kolisko M."/>
            <person name="Husnik F."/>
            <person name="Keeling P."/>
            <person name="Hampl V."/>
        </authorList>
    </citation>
    <scope>NUCLEOTIDE SEQUENCE</scope>
    <source>
        <strain evidence="1">STM</strain>
    </source>
</reference>